<reference evidence="1" key="2">
    <citation type="submission" date="2022-06" db="UniProtKB">
        <authorList>
            <consortium name="EnsemblMetazoa"/>
        </authorList>
    </citation>
    <scope>IDENTIFICATION</scope>
    <source>
        <strain evidence="1">PS312</strain>
    </source>
</reference>
<keyword evidence="2" id="KW-1185">Reference proteome</keyword>
<sequence length="114" mass="12670">MLPTLLLLSVTVSTVSNTNSTVPFNSTVYSPSNSTSNSTSSSDPIVIICPREWFTNDSCVVATNETIFEIDVDDDTQCTRAHSSLYLCLSHPVTSLMGYRDEIEELLEDDEDYY</sequence>
<dbReference type="Proteomes" id="UP000005239">
    <property type="component" value="Unassembled WGS sequence"/>
</dbReference>
<reference evidence="2" key="1">
    <citation type="journal article" date="2008" name="Nat. Genet.">
        <title>The Pristionchus pacificus genome provides a unique perspective on nematode lifestyle and parasitism.</title>
        <authorList>
            <person name="Dieterich C."/>
            <person name="Clifton S.W."/>
            <person name="Schuster L.N."/>
            <person name="Chinwalla A."/>
            <person name="Delehaunty K."/>
            <person name="Dinkelacker I."/>
            <person name="Fulton L."/>
            <person name="Fulton R."/>
            <person name="Godfrey J."/>
            <person name="Minx P."/>
            <person name="Mitreva M."/>
            <person name="Roeseler W."/>
            <person name="Tian H."/>
            <person name="Witte H."/>
            <person name="Yang S.P."/>
            <person name="Wilson R.K."/>
            <person name="Sommer R.J."/>
        </authorList>
    </citation>
    <scope>NUCLEOTIDE SEQUENCE [LARGE SCALE GENOMIC DNA]</scope>
    <source>
        <strain evidence="2">PS312</strain>
    </source>
</reference>
<dbReference type="EnsemblMetazoa" id="PPA01576.1">
    <property type="protein sequence ID" value="PPA01576.1"/>
    <property type="gene ID" value="WBGene00091130"/>
</dbReference>
<accession>A0A8R1U416</accession>
<name>A0A2A6BHW2_PRIPA</name>
<gene>
    <name evidence="1" type="primary">WBGene00091130</name>
</gene>
<proteinExistence type="predicted"/>
<evidence type="ECO:0000313" key="1">
    <source>
        <dbReference type="EnsemblMetazoa" id="PPA01576.1"/>
    </source>
</evidence>
<protein>
    <submittedName>
        <fullName evidence="1">Uncharacterized protein</fullName>
    </submittedName>
</protein>
<accession>A0A2A6BHW2</accession>
<dbReference type="AlphaFoldDB" id="A0A2A6BHW2"/>
<organism evidence="1 2">
    <name type="scientific">Pristionchus pacificus</name>
    <name type="common">Parasitic nematode worm</name>
    <dbReference type="NCBI Taxonomy" id="54126"/>
    <lineage>
        <taxon>Eukaryota</taxon>
        <taxon>Metazoa</taxon>
        <taxon>Ecdysozoa</taxon>
        <taxon>Nematoda</taxon>
        <taxon>Chromadorea</taxon>
        <taxon>Rhabditida</taxon>
        <taxon>Rhabditina</taxon>
        <taxon>Diplogasteromorpha</taxon>
        <taxon>Diplogasteroidea</taxon>
        <taxon>Neodiplogasteridae</taxon>
        <taxon>Pristionchus</taxon>
    </lineage>
</organism>
<evidence type="ECO:0000313" key="2">
    <source>
        <dbReference type="Proteomes" id="UP000005239"/>
    </source>
</evidence>